<comment type="caution">
    <text evidence="1">The sequence shown here is derived from an EMBL/GenBank/DDBJ whole genome shotgun (WGS) entry which is preliminary data.</text>
</comment>
<keyword evidence="2" id="KW-1185">Reference proteome</keyword>
<dbReference type="RefSeq" id="WP_311622408.1">
    <property type="nucleotide sequence ID" value="NZ_JAVRFE010000004.1"/>
</dbReference>
<organism evidence="1 2">
    <name type="scientific">Streptomyces mooreae</name>
    <dbReference type="NCBI Taxonomy" id="3075523"/>
    <lineage>
        <taxon>Bacteria</taxon>
        <taxon>Bacillati</taxon>
        <taxon>Actinomycetota</taxon>
        <taxon>Actinomycetes</taxon>
        <taxon>Kitasatosporales</taxon>
        <taxon>Streptomycetaceae</taxon>
        <taxon>Streptomyces</taxon>
    </lineage>
</organism>
<accession>A0ABU2T175</accession>
<dbReference type="Proteomes" id="UP001180551">
    <property type="component" value="Unassembled WGS sequence"/>
</dbReference>
<dbReference type="InterPro" id="IPR036379">
    <property type="entry name" value="A-amylase_inhib_sf"/>
</dbReference>
<evidence type="ECO:0000313" key="1">
    <source>
        <dbReference type="EMBL" id="MDT0454991.1"/>
    </source>
</evidence>
<name>A0ABU2T175_9ACTN</name>
<dbReference type="EMBL" id="JAVRFE010000004">
    <property type="protein sequence ID" value="MDT0454991.1"/>
    <property type="molecule type" value="Genomic_DNA"/>
</dbReference>
<proteinExistence type="predicted"/>
<evidence type="ECO:0000313" key="2">
    <source>
        <dbReference type="Proteomes" id="UP001180551"/>
    </source>
</evidence>
<reference evidence="1" key="1">
    <citation type="submission" date="2024-05" db="EMBL/GenBank/DDBJ databases">
        <title>30 novel species of actinomycetes from the DSMZ collection.</title>
        <authorList>
            <person name="Nouioui I."/>
        </authorList>
    </citation>
    <scope>NUCLEOTIDE SEQUENCE</scope>
    <source>
        <strain evidence="1">DSM 41527</strain>
    </source>
</reference>
<dbReference type="Gene3D" id="2.60.40.20">
    <property type="entry name" value="Alpha-amylase inhibitor"/>
    <property type="match status" value="1"/>
</dbReference>
<sequence>MITITAVTAAPAVAASATAESTAGGTAPACVLRDIDKAAGTADVLNGCSKTMRLQLIISFGPDGDCTTIPNDGDWYRWKWVLGSYDRIAVC</sequence>
<gene>
    <name evidence="1" type="ORF">RM550_04435</name>
</gene>
<evidence type="ECO:0008006" key="3">
    <source>
        <dbReference type="Google" id="ProtNLM"/>
    </source>
</evidence>
<protein>
    <recommendedName>
        <fullName evidence="3">Secreted protein</fullName>
    </recommendedName>
</protein>